<dbReference type="Proteomes" id="UP001073227">
    <property type="component" value="Unassembled WGS sequence"/>
</dbReference>
<keyword evidence="1" id="KW-0378">Hydrolase</keyword>
<sequence length="387" mass="40419">MSPTALAFDEAITPELVSLRRQLHQAPEVSGEEAETAARISAYVGSLKPDTLLTALGGHGVAAVFDSGAPGPSVLFRCELDGLPIHDIGDVDWRSCTAGKGHLCGHDGHMAIIAGLAGAMAARRPVRGRVIVLFQPAEETGAGAAAVIADPAFKTIEPDYAFALHNLPGVPLGAVGIRAGAFNFASEGLSIRLEGKTAHASQPEAGLSPAAAMCELIAGLPALPARIGMAPEDALVTLVHARLGEAAFGIAPGEADVWATLRSVNNDLQERLMASARALAAEVAARHGLELALATRDGFHACHNDAEATALVERAFTAERVAVHRVDAPFRWSEDFGLFGSVTKSALFVLGAGVDHPRLHNPDYDFPDVLIGQGVRLFERVARDLCG</sequence>
<dbReference type="InterPro" id="IPR036264">
    <property type="entry name" value="Bact_exopeptidase_dim_dom"/>
</dbReference>
<dbReference type="InterPro" id="IPR017439">
    <property type="entry name" value="Amidohydrolase"/>
</dbReference>
<evidence type="ECO:0000313" key="4">
    <source>
        <dbReference type="Proteomes" id="UP001073227"/>
    </source>
</evidence>
<dbReference type="NCBIfam" id="TIGR01891">
    <property type="entry name" value="amidohydrolases"/>
    <property type="match status" value="1"/>
</dbReference>
<gene>
    <name evidence="3" type="ORF">OEG84_15200</name>
</gene>
<feature type="domain" description="Peptidase M20 dimerisation" evidence="2">
    <location>
        <begin position="188"/>
        <end position="286"/>
    </location>
</feature>
<name>A0ABT3ZCH8_9HYPH</name>
<keyword evidence="4" id="KW-1185">Reference proteome</keyword>
<dbReference type="RefSeq" id="WP_267654530.1">
    <property type="nucleotide sequence ID" value="NZ_JAOVZR010000001.1"/>
</dbReference>
<dbReference type="PIRSF" id="PIRSF005962">
    <property type="entry name" value="Pept_M20D_amidohydro"/>
    <property type="match status" value="1"/>
</dbReference>
<dbReference type="Pfam" id="PF01546">
    <property type="entry name" value="Peptidase_M20"/>
    <property type="match status" value="1"/>
</dbReference>
<dbReference type="SUPFAM" id="SSF55031">
    <property type="entry name" value="Bacterial exopeptidase dimerisation domain"/>
    <property type="match status" value="1"/>
</dbReference>
<dbReference type="Pfam" id="PF07687">
    <property type="entry name" value="M20_dimer"/>
    <property type="match status" value="1"/>
</dbReference>
<proteinExistence type="predicted"/>
<dbReference type="Gene3D" id="3.40.630.10">
    <property type="entry name" value="Zn peptidases"/>
    <property type="match status" value="1"/>
</dbReference>
<dbReference type="PANTHER" id="PTHR11014">
    <property type="entry name" value="PEPTIDASE M20 FAMILY MEMBER"/>
    <property type="match status" value="1"/>
</dbReference>
<reference evidence="3" key="1">
    <citation type="submission" date="2022-10" db="EMBL/GenBank/DDBJ databases">
        <title>Hoeflea sp. G2-23, isolated from marine algae.</title>
        <authorList>
            <person name="Kristyanto S."/>
            <person name="Kim J.M."/>
            <person name="Jeon C.O."/>
        </authorList>
    </citation>
    <scope>NUCLEOTIDE SEQUENCE</scope>
    <source>
        <strain evidence="3">G2-23</strain>
    </source>
</reference>
<evidence type="ECO:0000259" key="2">
    <source>
        <dbReference type="Pfam" id="PF07687"/>
    </source>
</evidence>
<evidence type="ECO:0000313" key="3">
    <source>
        <dbReference type="EMBL" id="MCY0149014.1"/>
    </source>
</evidence>
<dbReference type="Gene3D" id="3.30.70.360">
    <property type="match status" value="1"/>
</dbReference>
<evidence type="ECO:0000256" key="1">
    <source>
        <dbReference type="ARBA" id="ARBA00022801"/>
    </source>
</evidence>
<dbReference type="EMBL" id="JAOVZR010000001">
    <property type="protein sequence ID" value="MCY0149014.1"/>
    <property type="molecule type" value="Genomic_DNA"/>
</dbReference>
<organism evidence="3 4">
    <name type="scientific">Hoeflea algicola</name>
    <dbReference type="NCBI Taxonomy" id="2983763"/>
    <lineage>
        <taxon>Bacteria</taxon>
        <taxon>Pseudomonadati</taxon>
        <taxon>Pseudomonadota</taxon>
        <taxon>Alphaproteobacteria</taxon>
        <taxon>Hyphomicrobiales</taxon>
        <taxon>Rhizobiaceae</taxon>
        <taxon>Hoeflea</taxon>
    </lineage>
</organism>
<dbReference type="InterPro" id="IPR002933">
    <property type="entry name" value="Peptidase_M20"/>
</dbReference>
<dbReference type="PANTHER" id="PTHR11014:SF169">
    <property type="entry name" value="CLAN MH, FAMILY M20, PEPTIDASE T-LIKE METALLOPEPTIDASE"/>
    <property type="match status" value="1"/>
</dbReference>
<accession>A0ABT3ZCH8</accession>
<dbReference type="InterPro" id="IPR011650">
    <property type="entry name" value="Peptidase_M20_dimer"/>
</dbReference>
<protein>
    <submittedName>
        <fullName evidence="3">Amidohydrolase</fullName>
    </submittedName>
</protein>
<comment type="caution">
    <text evidence="3">The sequence shown here is derived from an EMBL/GenBank/DDBJ whole genome shotgun (WGS) entry which is preliminary data.</text>
</comment>
<dbReference type="SUPFAM" id="SSF53187">
    <property type="entry name" value="Zn-dependent exopeptidases"/>
    <property type="match status" value="1"/>
</dbReference>